<dbReference type="PANTHER" id="PTHR43537">
    <property type="entry name" value="TRANSCRIPTIONAL REGULATOR, GNTR FAMILY"/>
    <property type="match status" value="1"/>
</dbReference>
<dbReference type="Gene3D" id="1.20.120.530">
    <property type="entry name" value="GntR ligand-binding domain-like"/>
    <property type="match status" value="1"/>
</dbReference>
<keyword evidence="1" id="KW-0805">Transcription regulation</keyword>
<sequence>MRRREQILHSLGCRIVSGDLPPGTVLPKVETVGVMEGVSRTVVREALKGLEARGMVASVPKGGTTVRPRSEWQWWNREVLGWAMETSDGPEFYRQLTEVRLGLEPMASALAAQHSTPADHDAMRFAFERMASALDDDVSWAQADYDFHRTLIEAAHNDLMTSLMSVLRDSLVQSRKATMAVLRKAEGQTSRQTVLGYHHQVLATVIQHDIDGARAAMTELLEAVERLALHTPPRPRGSHRRRP</sequence>
<dbReference type="RefSeq" id="WP_169097357.1">
    <property type="nucleotide sequence ID" value="NZ_JABBVZ010000011.1"/>
</dbReference>
<keyword evidence="6" id="KW-1185">Reference proteome</keyword>
<dbReference type="SUPFAM" id="SSF46785">
    <property type="entry name" value="Winged helix' DNA-binding domain"/>
    <property type="match status" value="1"/>
</dbReference>
<dbReference type="Pfam" id="PF00392">
    <property type="entry name" value="GntR"/>
    <property type="match status" value="1"/>
</dbReference>
<gene>
    <name evidence="5" type="ORF">HIJ39_05020</name>
</gene>
<feature type="domain" description="HTH gntR-type" evidence="4">
    <location>
        <begin position="1"/>
        <end position="69"/>
    </location>
</feature>
<protein>
    <submittedName>
        <fullName evidence="5">FadR family transcriptional regulator</fullName>
    </submittedName>
</protein>
<evidence type="ECO:0000313" key="6">
    <source>
        <dbReference type="Proteomes" id="UP000533476"/>
    </source>
</evidence>
<dbReference type="PRINTS" id="PR00035">
    <property type="entry name" value="HTHGNTR"/>
</dbReference>
<dbReference type="EMBL" id="JABBVZ010000011">
    <property type="protein sequence ID" value="NMP21716.1"/>
    <property type="molecule type" value="Genomic_DNA"/>
</dbReference>
<dbReference type="GO" id="GO:0003700">
    <property type="term" value="F:DNA-binding transcription factor activity"/>
    <property type="evidence" value="ECO:0007669"/>
    <property type="project" value="InterPro"/>
</dbReference>
<reference evidence="5 6" key="1">
    <citation type="submission" date="2020-04" db="EMBL/GenBank/DDBJ databases">
        <authorList>
            <person name="Zhang R."/>
            <person name="Schippers A."/>
        </authorList>
    </citation>
    <scope>NUCLEOTIDE SEQUENCE [LARGE SCALE GENOMIC DNA]</scope>
    <source>
        <strain evidence="5 6">DSM 109850</strain>
    </source>
</reference>
<evidence type="ECO:0000256" key="1">
    <source>
        <dbReference type="ARBA" id="ARBA00023015"/>
    </source>
</evidence>
<dbReference type="PROSITE" id="PS50949">
    <property type="entry name" value="HTH_GNTR"/>
    <property type="match status" value="1"/>
</dbReference>
<keyword evidence="3" id="KW-0804">Transcription</keyword>
<dbReference type="GO" id="GO:0003677">
    <property type="term" value="F:DNA binding"/>
    <property type="evidence" value="ECO:0007669"/>
    <property type="project" value="UniProtKB-KW"/>
</dbReference>
<name>A0A7Y0L2V0_9FIRM</name>
<dbReference type="InterPro" id="IPR036390">
    <property type="entry name" value="WH_DNA-bd_sf"/>
</dbReference>
<dbReference type="CDD" id="cd07377">
    <property type="entry name" value="WHTH_GntR"/>
    <property type="match status" value="1"/>
</dbReference>
<dbReference type="AlphaFoldDB" id="A0A7Y0L2V0"/>
<dbReference type="PANTHER" id="PTHR43537:SF44">
    <property type="entry name" value="GNTR FAMILY REGULATORY PROTEIN"/>
    <property type="match status" value="1"/>
</dbReference>
<keyword evidence="2" id="KW-0238">DNA-binding</keyword>
<dbReference type="InterPro" id="IPR008920">
    <property type="entry name" value="TF_FadR/GntR_C"/>
</dbReference>
<organism evidence="5 6">
    <name type="scientific">Sulfobacillus harzensis</name>
    <dbReference type="NCBI Taxonomy" id="2729629"/>
    <lineage>
        <taxon>Bacteria</taxon>
        <taxon>Bacillati</taxon>
        <taxon>Bacillota</taxon>
        <taxon>Clostridia</taxon>
        <taxon>Eubacteriales</taxon>
        <taxon>Clostridiales Family XVII. Incertae Sedis</taxon>
        <taxon>Sulfobacillus</taxon>
    </lineage>
</organism>
<evidence type="ECO:0000313" key="5">
    <source>
        <dbReference type="EMBL" id="NMP21716.1"/>
    </source>
</evidence>
<dbReference type="Proteomes" id="UP000533476">
    <property type="component" value="Unassembled WGS sequence"/>
</dbReference>
<dbReference type="Gene3D" id="1.10.10.10">
    <property type="entry name" value="Winged helix-like DNA-binding domain superfamily/Winged helix DNA-binding domain"/>
    <property type="match status" value="1"/>
</dbReference>
<dbReference type="InterPro" id="IPR011711">
    <property type="entry name" value="GntR_C"/>
</dbReference>
<dbReference type="Pfam" id="PF07729">
    <property type="entry name" value="FCD"/>
    <property type="match status" value="1"/>
</dbReference>
<dbReference type="InterPro" id="IPR036388">
    <property type="entry name" value="WH-like_DNA-bd_sf"/>
</dbReference>
<accession>A0A7Y0L2V0</accession>
<evidence type="ECO:0000259" key="4">
    <source>
        <dbReference type="PROSITE" id="PS50949"/>
    </source>
</evidence>
<evidence type="ECO:0000256" key="3">
    <source>
        <dbReference type="ARBA" id="ARBA00023163"/>
    </source>
</evidence>
<evidence type="ECO:0000256" key="2">
    <source>
        <dbReference type="ARBA" id="ARBA00023125"/>
    </source>
</evidence>
<comment type="caution">
    <text evidence="5">The sequence shown here is derived from an EMBL/GenBank/DDBJ whole genome shotgun (WGS) entry which is preliminary data.</text>
</comment>
<dbReference type="SMART" id="SM00895">
    <property type="entry name" value="FCD"/>
    <property type="match status" value="1"/>
</dbReference>
<proteinExistence type="predicted"/>
<dbReference type="InterPro" id="IPR000524">
    <property type="entry name" value="Tscrpt_reg_HTH_GntR"/>
</dbReference>
<dbReference type="SMART" id="SM00345">
    <property type="entry name" value="HTH_GNTR"/>
    <property type="match status" value="1"/>
</dbReference>
<dbReference type="SUPFAM" id="SSF48008">
    <property type="entry name" value="GntR ligand-binding domain-like"/>
    <property type="match status" value="1"/>
</dbReference>